<keyword evidence="4 5" id="KW-0472">Membrane</keyword>
<dbReference type="OrthoDB" id="276754at2759"/>
<dbReference type="PROSITE" id="PS50920">
    <property type="entry name" value="SOLCAR"/>
    <property type="match status" value="1"/>
</dbReference>
<feature type="repeat" description="Solcar" evidence="5">
    <location>
        <begin position="142"/>
        <end position="229"/>
    </location>
</feature>
<evidence type="ECO:0000256" key="3">
    <source>
        <dbReference type="ARBA" id="ARBA00022737"/>
    </source>
</evidence>
<organism evidence="7 8">
    <name type="scientific">Strigomonas culicis</name>
    <dbReference type="NCBI Taxonomy" id="28005"/>
    <lineage>
        <taxon>Eukaryota</taxon>
        <taxon>Discoba</taxon>
        <taxon>Euglenozoa</taxon>
        <taxon>Kinetoplastea</taxon>
        <taxon>Metakinetoplastina</taxon>
        <taxon>Trypanosomatida</taxon>
        <taxon>Trypanosomatidae</taxon>
        <taxon>Strigomonadinae</taxon>
        <taxon>Strigomonas</taxon>
    </lineage>
</organism>
<proteinExistence type="predicted"/>
<dbReference type="EMBL" id="ATMH01007324">
    <property type="protein sequence ID" value="EPY24130.1"/>
    <property type="molecule type" value="Genomic_DNA"/>
</dbReference>
<keyword evidence="8" id="KW-1185">Reference proteome</keyword>
<comment type="caution">
    <text evidence="7">The sequence shown here is derived from an EMBL/GenBank/DDBJ whole genome shotgun (WGS) entry which is preliminary data.</text>
</comment>
<dbReference type="Gene3D" id="1.50.40.10">
    <property type="entry name" value="Mitochondrial carrier domain"/>
    <property type="match status" value="1"/>
</dbReference>
<accession>S9VLR1</accession>
<evidence type="ECO:0000256" key="6">
    <source>
        <dbReference type="SAM" id="Phobius"/>
    </source>
</evidence>
<comment type="subcellular location">
    <subcellularLocation>
        <location evidence="1">Membrane</location>
        <topology evidence="1">Multi-pass membrane protein</topology>
    </subcellularLocation>
</comment>
<dbReference type="Proteomes" id="UP000015354">
    <property type="component" value="Unassembled WGS sequence"/>
</dbReference>
<dbReference type="PANTHER" id="PTHR24089">
    <property type="entry name" value="SOLUTE CARRIER FAMILY 25"/>
    <property type="match status" value="1"/>
</dbReference>
<evidence type="ECO:0000313" key="8">
    <source>
        <dbReference type="Proteomes" id="UP000015354"/>
    </source>
</evidence>
<protein>
    <submittedName>
        <fullName evidence="7">Uncharacterized protein</fullName>
    </submittedName>
</protein>
<dbReference type="GO" id="GO:0016020">
    <property type="term" value="C:membrane"/>
    <property type="evidence" value="ECO:0007669"/>
    <property type="project" value="UniProtKB-SubCell"/>
</dbReference>
<sequence>MQLFFFFPSSPLASRRMSGYRSTFAYRTNTPYEEPVERRRGYTEPHLTAAEHATVVGGVSLATACLARPLAKLDQLYFLSDVPGESTRIFLSDKRAQFFRVLFGTRWWAGPSLLAATADHVFFLGAFLGLREGLRRQHPGGGNGLHGAAAGALTGLGYAALHHPYDVLRATADAQVGRRFRGPLDVLRTALRERPAVLRQLYKGFGAAACGRVLQFTCALGTYNALRYDGVYRGTVVLFLYCQAGVFLGTLAQYPFLAARQQLHMRAALHPRAGRQSYRALFAEMRRRHGITKVFEGFFSAKPFLRAVPTALLLTGYDLGVRRYTEALHPERRAAAQPQQALGCVGESRLPAYEFVQAPRMREGIAAASE</sequence>
<dbReference type="InterPro" id="IPR023395">
    <property type="entry name" value="MCP_dom_sf"/>
</dbReference>
<feature type="transmembrane region" description="Helical" evidence="6">
    <location>
        <begin position="107"/>
        <end position="130"/>
    </location>
</feature>
<evidence type="ECO:0000256" key="5">
    <source>
        <dbReference type="PROSITE-ProRule" id="PRU00282"/>
    </source>
</evidence>
<evidence type="ECO:0000313" key="7">
    <source>
        <dbReference type="EMBL" id="EPY24130.1"/>
    </source>
</evidence>
<dbReference type="AlphaFoldDB" id="S9VLR1"/>
<dbReference type="InterPro" id="IPR018108">
    <property type="entry name" value="MCP_transmembrane"/>
</dbReference>
<keyword evidence="6" id="KW-1133">Transmembrane helix</keyword>
<feature type="transmembrane region" description="Helical" evidence="6">
    <location>
        <begin position="238"/>
        <end position="257"/>
    </location>
</feature>
<dbReference type="SUPFAM" id="SSF103506">
    <property type="entry name" value="Mitochondrial carrier"/>
    <property type="match status" value="1"/>
</dbReference>
<evidence type="ECO:0000256" key="1">
    <source>
        <dbReference type="ARBA" id="ARBA00004141"/>
    </source>
</evidence>
<evidence type="ECO:0000256" key="2">
    <source>
        <dbReference type="ARBA" id="ARBA00022692"/>
    </source>
</evidence>
<keyword evidence="3" id="KW-0677">Repeat</keyword>
<name>S9VLR1_9TRYP</name>
<keyword evidence="2 5" id="KW-0812">Transmembrane</keyword>
<gene>
    <name evidence="7" type="ORF">STCU_07324</name>
</gene>
<evidence type="ECO:0000256" key="4">
    <source>
        <dbReference type="ARBA" id="ARBA00023136"/>
    </source>
</evidence>
<reference evidence="7 8" key="1">
    <citation type="journal article" date="2013" name="PLoS ONE">
        <title>Predicting the Proteins of Angomonas deanei, Strigomonas culicis and Their Respective Endosymbionts Reveals New Aspects of the Trypanosomatidae Family.</title>
        <authorList>
            <person name="Motta M.C."/>
            <person name="Martins A.C."/>
            <person name="de Souza S.S."/>
            <person name="Catta-Preta C.M."/>
            <person name="Silva R."/>
            <person name="Klein C.C."/>
            <person name="de Almeida L.G."/>
            <person name="de Lima Cunha O."/>
            <person name="Ciapina L.P."/>
            <person name="Brocchi M."/>
            <person name="Colabardini A.C."/>
            <person name="de Araujo Lima B."/>
            <person name="Machado C.R."/>
            <person name="de Almeida Soares C.M."/>
            <person name="Probst C.M."/>
            <person name="de Menezes C.B."/>
            <person name="Thompson C.E."/>
            <person name="Bartholomeu D.C."/>
            <person name="Gradia D.F."/>
            <person name="Pavoni D.P."/>
            <person name="Grisard E.C."/>
            <person name="Fantinatti-Garboggini F."/>
            <person name="Marchini F.K."/>
            <person name="Rodrigues-Luiz G.F."/>
            <person name="Wagner G."/>
            <person name="Goldman G.H."/>
            <person name="Fietto J.L."/>
            <person name="Elias M.C."/>
            <person name="Goldman M.H."/>
            <person name="Sagot M.F."/>
            <person name="Pereira M."/>
            <person name="Stoco P.H."/>
            <person name="de Mendonca-Neto R.P."/>
            <person name="Teixeira S.M."/>
            <person name="Maciel T.E."/>
            <person name="de Oliveira Mendes T.A."/>
            <person name="Urmenyi T.P."/>
            <person name="de Souza W."/>
            <person name="Schenkman S."/>
            <person name="de Vasconcelos A.T."/>
        </authorList>
    </citation>
    <scope>NUCLEOTIDE SEQUENCE [LARGE SCALE GENOMIC DNA]</scope>
</reference>